<dbReference type="Pfam" id="PF01040">
    <property type="entry name" value="UbiA"/>
    <property type="match status" value="1"/>
</dbReference>
<organism evidence="12">
    <name type="scientific">Laccaria bicolor (strain S238N-H82 / ATCC MYA-4686)</name>
    <name type="common">Bicoloured deceiver</name>
    <name type="synonym">Laccaria laccata var. bicolor</name>
    <dbReference type="NCBI Taxonomy" id="486041"/>
    <lineage>
        <taxon>Eukaryota</taxon>
        <taxon>Fungi</taxon>
        <taxon>Dikarya</taxon>
        <taxon>Basidiomycota</taxon>
        <taxon>Agaricomycotina</taxon>
        <taxon>Agaricomycetes</taxon>
        <taxon>Agaricomycetidae</taxon>
        <taxon>Agaricales</taxon>
        <taxon>Agaricineae</taxon>
        <taxon>Hydnangiaceae</taxon>
        <taxon>Laccaria</taxon>
    </lineage>
</organism>
<keyword evidence="10" id="KW-0831">Ubiquinone biosynthesis</keyword>
<dbReference type="OrthoDB" id="18170at2759"/>
<feature type="transmembrane region" description="Helical" evidence="10">
    <location>
        <begin position="210"/>
        <end position="231"/>
    </location>
</feature>
<dbReference type="HOGENOM" id="CLU_034879_0_2_1"/>
<evidence type="ECO:0000313" key="12">
    <source>
        <dbReference type="Proteomes" id="UP000001194"/>
    </source>
</evidence>
<evidence type="ECO:0000313" key="11">
    <source>
        <dbReference type="EMBL" id="EDR12927.1"/>
    </source>
</evidence>
<feature type="transmembrane region" description="Helical" evidence="10">
    <location>
        <begin position="103"/>
        <end position="121"/>
    </location>
</feature>
<accession>B0CYR6</accession>
<dbReference type="InterPro" id="IPR006370">
    <property type="entry name" value="HB_polyprenyltransferase-like"/>
</dbReference>
<dbReference type="FunCoup" id="B0CYR6">
    <property type="interactions" value="193"/>
</dbReference>
<feature type="transmembrane region" description="Helical" evidence="10">
    <location>
        <begin position="77"/>
        <end position="97"/>
    </location>
</feature>
<dbReference type="UniPathway" id="UPA00232"/>
<dbReference type="PANTHER" id="PTHR11048:SF28">
    <property type="entry name" value="4-HYDROXYBENZOATE POLYPRENYLTRANSFERASE, MITOCHONDRIAL"/>
    <property type="match status" value="1"/>
</dbReference>
<keyword evidence="4 10" id="KW-0808">Transferase</keyword>
<evidence type="ECO:0000256" key="3">
    <source>
        <dbReference type="ARBA" id="ARBA00005985"/>
    </source>
</evidence>
<evidence type="ECO:0000256" key="10">
    <source>
        <dbReference type="HAMAP-Rule" id="MF_03189"/>
    </source>
</evidence>
<dbReference type="HAMAP" id="MF_01635">
    <property type="entry name" value="UbiA"/>
    <property type="match status" value="1"/>
</dbReference>
<keyword evidence="7 10" id="KW-0472">Membrane</keyword>
<comment type="subcellular location">
    <subcellularLocation>
        <location evidence="2 10">Mitochondrion inner membrane</location>
        <topology evidence="2 10">Multi-pass membrane protein</topology>
        <orientation evidence="2 10">Matrix side</orientation>
    </subcellularLocation>
</comment>
<evidence type="ECO:0000256" key="6">
    <source>
        <dbReference type="ARBA" id="ARBA00022989"/>
    </source>
</evidence>
<evidence type="ECO:0000256" key="4">
    <source>
        <dbReference type="ARBA" id="ARBA00022679"/>
    </source>
</evidence>
<keyword evidence="10" id="KW-0414">Isoprene biosynthesis</keyword>
<dbReference type="InterPro" id="IPR030470">
    <property type="entry name" value="UbiA_prenylTrfase_CS"/>
</dbReference>
<dbReference type="GO" id="GO:0006744">
    <property type="term" value="P:ubiquinone biosynthetic process"/>
    <property type="evidence" value="ECO:0007669"/>
    <property type="project" value="UniProtKB-UniRule"/>
</dbReference>
<dbReference type="KEGG" id="lbc:LACBIDRAFT_246255"/>
<protein>
    <recommendedName>
        <fullName evidence="10">4-hydroxybenzoate polyprenyltransferase, mitochondrial</fullName>
        <shortName evidence="10">4-HB polyprenyltransferase</shortName>
        <ecNumber evidence="10">2.5.1.39</ecNumber>
    </recommendedName>
    <alternativeName>
        <fullName evidence="10">Para-hydroxybenzoate--polyprenyltransferase</fullName>
        <shortName evidence="10">PHB:PPT</shortName>
        <shortName evidence="10">PHB:polyprenyltransferase</shortName>
    </alternativeName>
</protein>
<keyword evidence="10" id="KW-0999">Mitochondrion inner membrane</keyword>
<dbReference type="Gene3D" id="1.20.120.1780">
    <property type="entry name" value="UbiA prenyltransferase"/>
    <property type="match status" value="1"/>
</dbReference>
<dbReference type="GeneID" id="6072820"/>
<evidence type="ECO:0000256" key="2">
    <source>
        <dbReference type="ARBA" id="ARBA00004292"/>
    </source>
</evidence>
<dbReference type="FunFam" id="1.20.120.1780:FF:000001">
    <property type="entry name" value="4-hydroxybenzoate octaprenyltransferase"/>
    <property type="match status" value="1"/>
</dbReference>
<dbReference type="FunFam" id="1.10.357.140:FF:000003">
    <property type="entry name" value="4-hydroxybenzoate polyprenyltransferase, mitochondrial"/>
    <property type="match status" value="1"/>
</dbReference>
<keyword evidence="12" id="KW-1185">Reference proteome</keyword>
<dbReference type="NCBIfam" id="TIGR01474">
    <property type="entry name" value="ubiA_proteo"/>
    <property type="match status" value="1"/>
</dbReference>
<keyword evidence="5 10" id="KW-0812">Transmembrane</keyword>
<gene>
    <name evidence="11" type="ORF">LACBIDRAFT_246255</name>
</gene>
<evidence type="ECO:0000256" key="7">
    <source>
        <dbReference type="ARBA" id="ARBA00023136"/>
    </source>
</evidence>
<dbReference type="EC" id="2.5.1.39" evidence="10"/>
<evidence type="ECO:0000256" key="9">
    <source>
        <dbReference type="ARBA" id="ARBA00058997"/>
    </source>
</evidence>
<comment type="pathway">
    <text evidence="10">Cofactor biosynthesis; ubiquinone biosynthesis.</text>
</comment>
<feature type="transmembrane region" description="Helical" evidence="10">
    <location>
        <begin position="342"/>
        <end position="359"/>
    </location>
</feature>
<dbReference type="PANTHER" id="PTHR11048">
    <property type="entry name" value="PRENYLTRANSFERASES"/>
    <property type="match status" value="1"/>
</dbReference>
<comment type="catalytic activity">
    <reaction evidence="8 10">
        <text>an all-trans-polyprenyl diphosphate + 4-hydroxybenzoate = a 4-hydroxy-3-(all-trans-polyprenyl)benzoate + diphosphate</text>
        <dbReference type="Rhea" id="RHEA:44504"/>
        <dbReference type="Rhea" id="RHEA-COMP:9514"/>
        <dbReference type="Rhea" id="RHEA-COMP:9564"/>
        <dbReference type="ChEBI" id="CHEBI:17879"/>
        <dbReference type="ChEBI" id="CHEBI:33019"/>
        <dbReference type="ChEBI" id="CHEBI:58914"/>
        <dbReference type="ChEBI" id="CHEBI:78396"/>
        <dbReference type="EC" id="2.5.1.39"/>
    </reaction>
</comment>
<dbReference type="InParanoid" id="B0CYR6"/>
<dbReference type="Proteomes" id="UP000001194">
    <property type="component" value="Unassembled WGS sequence"/>
</dbReference>
<dbReference type="RefSeq" id="XP_001877191.1">
    <property type="nucleotide sequence ID" value="XM_001877156.1"/>
</dbReference>
<dbReference type="CDD" id="cd13959">
    <property type="entry name" value="PT_UbiA_COQ2"/>
    <property type="match status" value="1"/>
</dbReference>
<keyword evidence="6 10" id="KW-1133">Transmembrane helix</keyword>
<dbReference type="Gene3D" id="1.10.357.140">
    <property type="entry name" value="UbiA prenyltransferase"/>
    <property type="match status" value="1"/>
</dbReference>
<dbReference type="GO" id="GO:0008299">
    <property type="term" value="P:isoprenoid biosynthetic process"/>
    <property type="evidence" value="ECO:0007669"/>
    <property type="project" value="UniProtKB-UniRule"/>
</dbReference>
<evidence type="ECO:0000256" key="5">
    <source>
        <dbReference type="ARBA" id="ARBA00022692"/>
    </source>
</evidence>
<sequence>MLACYTVRSNISLSSSRRTTTIYNALCVRKTFAVSHVPSVLSSRKFSTSPGPQKSWVDRLPQKVQPYVHLTRIDKPIGTLLLFYPCAWSITMASYALQTPYTVPLTYMSLFGLGALVMRGAGCTINDMWDKNLDKAVDRTRDRPLARGDITQNQALVFLGGQLAAGLGVLMQINWYRQPHIFYSIFLGASSLSLVTIYPLMKRITHWPQAVLGLAFNWGALLGWSAVAGSADWSVCLPLYAGGVCWTLVYDSIYAHQDKNDDVHAGIRSTALLFGPQTRPILTGLAVSSLSLISYAGYLNSQREAFYIGIGLASLQLARVIYRTNFDDRSSCWNGFVGSGWAGFWIWMGALGDYGMLMSS</sequence>
<dbReference type="InterPro" id="IPR000537">
    <property type="entry name" value="UbiA_prenyltransferase"/>
</dbReference>
<dbReference type="InterPro" id="IPR039653">
    <property type="entry name" value="Prenyltransferase"/>
</dbReference>
<dbReference type="GO" id="GO:0008412">
    <property type="term" value="F:4-hydroxybenzoate polyprenyltransferase activity"/>
    <property type="evidence" value="ECO:0007669"/>
    <property type="project" value="UniProtKB-EC"/>
</dbReference>
<dbReference type="GO" id="GO:0005743">
    <property type="term" value="C:mitochondrial inner membrane"/>
    <property type="evidence" value="ECO:0007669"/>
    <property type="project" value="UniProtKB-SubCell"/>
</dbReference>
<evidence type="ECO:0000256" key="1">
    <source>
        <dbReference type="ARBA" id="ARBA00001946"/>
    </source>
</evidence>
<comment type="cofactor">
    <cofactor evidence="1 10">
        <name>Mg(2+)</name>
        <dbReference type="ChEBI" id="CHEBI:18420"/>
    </cofactor>
</comment>
<keyword evidence="10" id="KW-0496">Mitochondrion</keyword>
<reference evidence="11 12" key="1">
    <citation type="journal article" date="2008" name="Nature">
        <title>The genome of Laccaria bicolor provides insights into mycorrhizal symbiosis.</title>
        <authorList>
            <person name="Martin F."/>
            <person name="Aerts A."/>
            <person name="Ahren D."/>
            <person name="Brun A."/>
            <person name="Danchin E.G.J."/>
            <person name="Duchaussoy F."/>
            <person name="Gibon J."/>
            <person name="Kohler A."/>
            <person name="Lindquist E."/>
            <person name="Pereda V."/>
            <person name="Salamov A."/>
            <person name="Shapiro H.J."/>
            <person name="Wuyts J."/>
            <person name="Blaudez D."/>
            <person name="Buee M."/>
            <person name="Brokstein P."/>
            <person name="Canbaeck B."/>
            <person name="Cohen D."/>
            <person name="Courty P.E."/>
            <person name="Coutinho P.M."/>
            <person name="Delaruelle C."/>
            <person name="Detter J.C."/>
            <person name="Deveau A."/>
            <person name="DiFazio S."/>
            <person name="Duplessis S."/>
            <person name="Fraissinet-Tachet L."/>
            <person name="Lucic E."/>
            <person name="Frey-Klett P."/>
            <person name="Fourrey C."/>
            <person name="Feussner I."/>
            <person name="Gay G."/>
            <person name="Grimwood J."/>
            <person name="Hoegger P.J."/>
            <person name="Jain P."/>
            <person name="Kilaru S."/>
            <person name="Labbe J."/>
            <person name="Lin Y.C."/>
            <person name="Legue V."/>
            <person name="Le Tacon F."/>
            <person name="Marmeisse R."/>
            <person name="Melayah D."/>
            <person name="Montanini B."/>
            <person name="Muratet M."/>
            <person name="Nehls U."/>
            <person name="Niculita-Hirzel H."/>
            <person name="Oudot-Le Secq M.P."/>
            <person name="Peter M."/>
            <person name="Quesneville H."/>
            <person name="Rajashekar B."/>
            <person name="Reich M."/>
            <person name="Rouhier N."/>
            <person name="Schmutz J."/>
            <person name="Yin T."/>
            <person name="Chalot M."/>
            <person name="Henrissat B."/>
            <person name="Kuees U."/>
            <person name="Lucas S."/>
            <person name="Van de Peer Y."/>
            <person name="Podila G.K."/>
            <person name="Polle A."/>
            <person name="Pukkila P.J."/>
            <person name="Richardson P.M."/>
            <person name="Rouze P."/>
            <person name="Sanders I.R."/>
            <person name="Stajich J.E."/>
            <person name="Tunlid A."/>
            <person name="Tuskan G."/>
            <person name="Grigoriev I.V."/>
        </authorList>
    </citation>
    <scope>NUCLEOTIDE SEQUENCE [LARGE SCALE GENOMIC DNA]</scope>
    <source>
        <strain evidence="12">S238N-H82 / ATCC MYA-4686</strain>
    </source>
</reference>
<dbReference type="AlphaFoldDB" id="B0CYR6"/>
<dbReference type="PROSITE" id="PS00943">
    <property type="entry name" value="UBIA"/>
    <property type="match status" value="1"/>
</dbReference>
<dbReference type="STRING" id="486041.B0CYR6"/>
<comment type="similarity">
    <text evidence="3 10">Belongs to the UbiA prenyltransferase family.</text>
</comment>
<feature type="transmembrane region" description="Helical" evidence="10">
    <location>
        <begin position="305"/>
        <end position="322"/>
    </location>
</feature>
<evidence type="ECO:0000256" key="8">
    <source>
        <dbReference type="ARBA" id="ARBA00052313"/>
    </source>
</evidence>
<comment type="function">
    <text evidence="9 10">Catalyzes the prenylation of para-hydroxybenzoate (PHB) with an all-trans polyprenyl group. Mediates the second step in the final reaction sequence of coenzyme Q (CoQ) biosynthesis, which is the condensation of the polyisoprenoid side chain with PHB, generating the first membrane-bound Q intermediate.</text>
</comment>
<name>B0CYR6_LACBS</name>
<proteinExistence type="inferred from homology"/>
<dbReference type="InterPro" id="IPR044878">
    <property type="entry name" value="UbiA_sf"/>
</dbReference>
<feature type="transmembrane region" description="Helical" evidence="10">
    <location>
        <begin position="181"/>
        <end position="198"/>
    </location>
</feature>
<dbReference type="EMBL" id="DS547094">
    <property type="protein sequence ID" value="EDR12927.1"/>
    <property type="molecule type" value="Genomic_DNA"/>
</dbReference>